<comment type="caution">
    <text evidence="3">The sequence shown here is derived from an EMBL/GenBank/DDBJ whole genome shotgun (WGS) entry which is preliminary data.</text>
</comment>
<evidence type="ECO:0000256" key="1">
    <source>
        <dbReference type="SAM" id="Phobius"/>
    </source>
</evidence>
<dbReference type="Proteomes" id="UP001385951">
    <property type="component" value="Unassembled WGS sequence"/>
</dbReference>
<sequence length="375" mass="41701">MGDDVFGNYDVFIHSVLHLVGVCILYYDYVVTFTDEVNYIWPKPKAQSSWLFLMNRYFSVLSDIAVNWGNFANLKTISACKKYAMFRQIMLVAAQVIVCFICFLRTYALYGRSRRVAILILSISGGLFIVSCWSLVGQRSDYSINGGCHQALSKGTAIRIAVAWEALFAYDSLIFSLTVYKTYQERTRNNVAVFNNLVELIWRDGAIYFAVMACVNAANTLTFYLLPPTQRGILSTFASSVSVTLMSRIMLNLHESAALVKPKPTPGGTSGTTTDDSTTTLFFTSRIAMPTTALSGYSTVDHVEIARGDEGYGYGRDERGVSFERDANVLGFTNHERMKGPLEPDSAVDEPDIIELDEMGSPISLIPHRRPSGMV</sequence>
<reference evidence="3 4" key="1">
    <citation type="submission" date="2022-09" db="EMBL/GenBank/DDBJ databases">
        <authorList>
            <person name="Palmer J.M."/>
        </authorList>
    </citation>
    <scope>NUCLEOTIDE SEQUENCE [LARGE SCALE GENOMIC DNA]</scope>
    <source>
        <strain evidence="3 4">DSM 7382</strain>
    </source>
</reference>
<evidence type="ECO:0000313" key="3">
    <source>
        <dbReference type="EMBL" id="KAK7678700.1"/>
    </source>
</evidence>
<dbReference type="AlphaFoldDB" id="A0AAW0FPS3"/>
<dbReference type="InterPro" id="IPR045340">
    <property type="entry name" value="DUF6533"/>
</dbReference>
<gene>
    <name evidence="3" type="ORF">QCA50_018282</name>
</gene>
<feature type="transmembrane region" description="Helical" evidence="1">
    <location>
        <begin position="116"/>
        <end position="136"/>
    </location>
</feature>
<name>A0AAW0FPS3_9APHY</name>
<protein>
    <recommendedName>
        <fullName evidence="2">DUF6533 domain-containing protein</fullName>
    </recommendedName>
</protein>
<feature type="transmembrane region" description="Helical" evidence="1">
    <location>
        <begin position="206"/>
        <end position="226"/>
    </location>
</feature>
<dbReference type="EMBL" id="JASBNA010000068">
    <property type="protein sequence ID" value="KAK7678700.1"/>
    <property type="molecule type" value="Genomic_DNA"/>
</dbReference>
<keyword evidence="1" id="KW-0472">Membrane</keyword>
<feature type="transmembrane region" description="Helical" evidence="1">
    <location>
        <begin position="12"/>
        <end position="29"/>
    </location>
</feature>
<feature type="transmembrane region" description="Helical" evidence="1">
    <location>
        <begin position="156"/>
        <end position="180"/>
    </location>
</feature>
<organism evidence="3 4">
    <name type="scientific">Cerrena zonata</name>
    <dbReference type="NCBI Taxonomy" id="2478898"/>
    <lineage>
        <taxon>Eukaryota</taxon>
        <taxon>Fungi</taxon>
        <taxon>Dikarya</taxon>
        <taxon>Basidiomycota</taxon>
        <taxon>Agaricomycotina</taxon>
        <taxon>Agaricomycetes</taxon>
        <taxon>Polyporales</taxon>
        <taxon>Cerrenaceae</taxon>
        <taxon>Cerrena</taxon>
    </lineage>
</organism>
<evidence type="ECO:0000259" key="2">
    <source>
        <dbReference type="Pfam" id="PF20151"/>
    </source>
</evidence>
<keyword evidence="1" id="KW-1133">Transmembrane helix</keyword>
<evidence type="ECO:0000313" key="4">
    <source>
        <dbReference type="Proteomes" id="UP001385951"/>
    </source>
</evidence>
<proteinExistence type="predicted"/>
<keyword evidence="1" id="KW-0812">Transmembrane</keyword>
<feature type="domain" description="DUF6533" evidence="2">
    <location>
        <begin position="18"/>
        <end position="60"/>
    </location>
</feature>
<keyword evidence="4" id="KW-1185">Reference proteome</keyword>
<accession>A0AAW0FPS3</accession>
<dbReference type="Pfam" id="PF20151">
    <property type="entry name" value="DUF6533"/>
    <property type="match status" value="1"/>
</dbReference>
<feature type="transmembrane region" description="Helical" evidence="1">
    <location>
        <begin position="83"/>
        <end position="104"/>
    </location>
</feature>